<feature type="transmembrane region" description="Helical" evidence="2">
    <location>
        <begin position="120"/>
        <end position="137"/>
    </location>
</feature>
<evidence type="ECO:0000256" key="2">
    <source>
        <dbReference type="SAM" id="Phobius"/>
    </source>
</evidence>
<keyword evidence="2" id="KW-1133">Transmembrane helix</keyword>
<feature type="coiled-coil region" evidence="1">
    <location>
        <begin position="1"/>
        <end position="31"/>
    </location>
</feature>
<name>A0A922CR03_MANSE</name>
<evidence type="ECO:0000313" key="5">
    <source>
        <dbReference type="Proteomes" id="UP000791440"/>
    </source>
</evidence>
<evidence type="ECO:0000256" key="1">
    <source>
        <dbReference type="SAM" id="Coils"/>
    </source>
</evidence>
<feature type="transmembrane region" description="Helical" evidence="2">
    <location>
        <begin position="96"/>
        <end position="114"/>
    </location>
</feature>
<proteinExistence type="predicted"/>
<evidence type="ECO:0000313" key="4">
    <source>
        <dbReference type="EMBL" id="KAG6455272.1"/>
    </source>
</evidence>
<sequence length="183" mass="21602">MEAKLQEYRRLRRRKELIERTKAKLASSKEKLINFLVPSVFRDMGVERNEDEVLLMEEEEPPKRFQPLQTEYPNDIASETSELESFEEESNESWRYYIIKWSLIAIIWLSLYIYFLQLQFGAVFFVISLLVGIYLNTRTRPKKKGEVSAYSVFNEDCVSIDGTLKAEELQRQMLYGMGGMNML</sequence>
<keyword evidence="2" id="KW-0472">Membrane</keyword>
<keyword evidence="1" id="KW-0175">Coiled coil</keyword>
<evidence type="ECO:0000259" key="3">
    <source>
        <dbReference type="Pfam" id="PF10260"/>
    </source>
</evidence>
<reference evidence="4" key="1">
    <citation type="journal article" date="2016" name="Insect Biochem. Mol. Biol.">
        <title>Multifaceted biological insights from a draft genome sequence of the tobacco hornworm moth, Manduca sexta.</title>
        <authorList>
            <person name="Kanost M.R."/>
            <person name="Arrese E.L."/>
            <person name="Cao X."/>
            <person name="Chen Y.R."/>
            <person name="Chellapilla S."/>
            <person name="Goldsmith M.R."/>
            <person name="Grosse-Wilde E."/>
            <person name="Heckel D.G."/>
            <person name="Herndon N."/>
            <person name="Jiang H."/>
            <person name="Papanicolaou A."/>
            <person name="Qu J."/>
            <person name="Soulages J.L."/>
            <person name="Vogel H."/>
            <person name="Walters J."/>
            <person name="Waterhouse R.M."/>
            <person name="Ahn S.J."/>
            <person name="Almeida F.C."/>
            <person name="An C."/>
            <person name="Aqrawi P."/>
            <person name="Bretschneider A."/>
            <person name="Bryant W.B."/>
            <person name="Bucks S."/>
            <person name="Chao H."/>
            <person name="Chevignon G."/>
            <person name="Christen J.M."/>
            <person name="Clarke D.F."/>
            <person name="Dittmer N.T."/>
            <person name="Ferguson L.C.F."/>
            <person name="Garavelou S."/>
            <person name="Gordon K.H.J."/>
            <person name="Gunaratna R.T."/>
            <person name="Han Y."/>
            <person name="Hauser F."/>
            <person name="He Y."/>
            <person name="Heidel-Fischer H."/>
            <person name="Hirsh A."/>
            <person name="Hu Y."/>
            <person name="Jiang H."/>
            <person name="Kalra D."/>
            <person name="Klinner C."/>
            <person name="Konig C."/>
            <person name="Kovar C."/>
            <person name="Kroll A.R."/>
            <person name="Kuwar S.S."/>
            <person name="Lee S.L."/>
            <person name="Lehman R."/>
            <person name="Li K."/>
            <person name="Li Z."/>
            <person name="Liang H."/>
            <person name="Lovelace S."/>
            <person name="Lu Z."/>
            <person name="Mansfield J.H."/>
            <person name="McCulloch K.J."/>
            <person name="Mathew T."/>
            <person name="Morton B."/>
            <person name="Muzny D.M."/>
            <person name="Neunemann D."/>
            <person name="Ongeri F."/>
            <person name="Pauchet Y."/>
            <person name="Pu L.L."/>
            <person name="Pyrousis I."/>
            <person name="Rao X.J."/>
            <person name="Redding A."/>
            <person name="Roesel C."/>
            <person name="Sanchez-Gracia A."/>
            <person name="Schaack S."/>
            <person name="Shukla A."/>
            <person name="Tetreau G."/>
            <person name="Wang Y."/>
            <person name="Xiong G.H."/>
            <person name="Traut W."/>
            <person name="Walsh T.K."/>
            <person name="Worley K.C."/>
            <person name="Wu D."/>
            <person name="Wu W."/>
            <person name="Wu Y.Q."/>
            <person name="Zhang X."/>
            <person name="Zou Z."/>
            <person name="Zucker H."/>
            <person name="Briscoe A.D."/>
            <person name="Burmester T."/>
            <person name="Clem R.J."/>
            <person name="Feyereisen R."/>
            <person name="Grimmelikhuijzen C.J.P."/>
            <person name="Hamodrakas S.J."/>
            <person name="Hansson B.S."/>
            <person name="Huguet E."/>
            <person name="Jermiin L.S."/>
            <person name="Lan Q."/>
            <person name="Lehman H.K."/>
            <person name="Lorenzen M."/>
            <person name="Merzendorfer H."/>
            <person name="Michalopoulos I."/>
            <person name="Morton D.B."/>
            <person name="Muthukrishnan S."/>
            <person name="Oakeshott J.G."/>
            <person name="Palmer W."/>
            <person name="Park Y."/>
            <person name="Passarelli A.L."/>
            <person name="Rozas J."/>
            <person name="Schwartz L.M."/>
            <person name="Smith W."/>
            <person name="Southgate A."/>
            <person name="Vilcinskas A."/>
            <person name="Vogt R."/>
            <person name="Wang P."/>
            <person name="Werren J."/>
            <person name="Yu X.Q."/>
            <person name="Zhou J.J."/>
            <person name="Brown S.J."/>
            <person name="Scherer S.E."/>
            <person name="Richards S."/>
            <person name="Blissard G.W."/>
        </authorList>
    </citation>
    <scope>NUCLEOTIDE SEQUENCE</scope>
</reference>
<dbReference type="Pfam" id="PF10260">
    <property type="entry name" value="SAYSvFN"/>
    <property type="match status" value="1"/>
</dbReference>
<protein>
    <recommendedName>
        <fullName evidence="3">SAYSvFN domain-containing protein</fullName>
    </recommendedName>
</protein>
<dbReference type="AlphaFoldDB" id="A0A922CR03"/>
<gene>
    <name evidence="4" type="ORF">O3G_MSEX009126</name>
</gene>
<keyword evidence="2" id="KW-0812">Transmembrane</keyword>
<dbReference type="Proteomes" id="UP000791440">
    <property type="component" value="Unassembled WGS sequence"/>
</dbReference>
<keyword evidence="5" id="KW-1185">Reference proteome</keyword>
<reference evidence="4" key="2">
    <citation type="submission" date="2020-12" db="EMBL/GenBank/DDBJ databases">
        <authorList>
            <person name="Kanost M."/>
        </authorList>
    </citation>
    <scope>NUCLEOTIDE SEQUENCE</scope>
</reference>
<organism evidence="4 5">
    <name type="scientific">Manduca sexta</name>
    <name type="common">Tobacco hawkmoth</name>
    <name type="synonym">Tobacco hornworm</name>
    <dbReference type="NCBI Taxonomy" id="7130"/>
    <lineage>
        <taxon>Eukaryota</taxon>
        <taxon>Metazoa</taxon>
        <taxon>Ecdysozoa</taxon>
        <taxon>Arthropoda</taxon>
        <taxon>Hexapoda</taxon>
        <taxon>Insecta</taxon>
        <taxon>Pterygota</taxon>
        <taxon>Neoptera</taxon>
        <taxon>Endopterygota</taxon>
        <taxon>Lepidoptera</taxon>
        <taxon>Glossata</taxon>
        <taxon>Ditrysia</taxon>
        <taxon>Bombycoidea</taxon>
        <taxon>Sphingidae</taxon>
        <taxon>Sphinginae</taxon>
        <taxon>Sphingini</taxon>
        <taxon>Manduca</taxon>
    </lineage>
</organism>
<dbReference type="InterPro" id="IPR039159">
    <property type="entry name" value="SAYSD1"/>
</dbReference>
<dbReference type="InterPro" id="IPR019387">
    <property type="entry name" value="SAYSvFN_dom"/>
</dbReference>
<dbReference type="PANTHER" id="PTHR13527:SF0">
    <property type="entry name" value="SAYSVFN DOMAIN-CONTAINING PROTEIN 1"/>
    <property type="match status" value="1"/>
</dbReference>
<comment type="caution">
    <text evidence="4">The sequence shown here is derived from an EMBL/GenBank/DDBJ whole genome shotgun (WGS) entry which is preliminary data.</text>
</comment>
<dbReference type="PANTHER" id="PTHR13527">
    <property type="entry name" value="SAYSVFN DOMAIN-CONTAINING PROTEIN 1"/>
    <property type="match status" value="1"/>
</dbReference>
<accession>A0A922CR03</accession>
<dbReference type="EMBL" id="JH668487">
    <property type="protein sequence ID" value="KAG6455272.1"/>
    <property type="molecule type" value="Genomic_DNA"/>
</dbReference>
<feature type="domain" description="SAYSvFN" evidence="3">
    <location>
        <begin position="105"/>
        <end position="173"/>
    </location>
</feature>